<feature type="domain" description="Homeobox" evidence="14">
    <location>
        <begin position="183"/>
        <end position="243"/>
    </location>
</feature>
<keyword evidence="6 9" id="KW-0238">DNA-binding</keyword>
<evidence type="ECO:0000313" key="15">
    <source>
        <dbReference type="EMBL" id="KAK2713275.1"/>
    </source>
</evidence>
<keyword evidence="5 10" id="KW-0440">LIM domain</keyword>
<feature type="region of interest" description="Disordered" evidence="12">
    <location>
        <begin position="170"/>
        <end position="199"/>
    </location>
</feature>
<dbReference type="CDD" id="cd00086">
    <property type="entry name" value="homeodomain"/>
    <property type="match status" value="1"/>
</dbReference>
<reference evidence="15" key="1">
    <citation type="submission" date="2023-07" db="EMBL/GenBank/DDBJ databases">
        <title>Chromosome-level genome assembly of Artemia franciscana.</title>
        <authorList>
            <person name="Jo E."/>
        </authorList>
    </citation>
    <scope>NUCLEOTIDE SEQUENCE</scope>
    <source>
        <tissue evidence="15">Whole body</tissue>
    </source>
</reference>
<dbReference type="SUPFAM" id="SSF46689">
    <property type="entry name" value="Homeodomain-like"/>
    <property type="match status" value="1"/>
</dbReference>
<keyword evidence="2 10" id="KW-0479">Metal-binding</keyword>
<evidence type="ECO:0000256" key="7">
    <source>
        <dbReference type="ARBA" id="ARBA00023155"/>
    </source>
</evidence>
<gene>
    <name evidence="15" type="ORF">QYM36_009221</name>
</gene>
<feature type="domain" description="LIM zinc-binding" evidence="13">
    <location>
        <begin position="98"/>
        <end position="160"/>
    </location>
</feature>
<keyword evidence="7 9" id="KW-0371">Homeobox</keyword>
<dbReference type="PANTHER" id="PTHR24208">
    <property type="entry name" value="LIM/HOMEOBOX PROTEIN LHX"/>
    <property type="match status" value="1"/>
</dbReference>
<proteinExistence type="predicted"/>
<name>A0AA88HJY9_ARTSF</name>
<dbReference type="InterPro" id="IPR017970">
    <property type="entry name" value="Homeobox_CS"/>
</dbReference>
<dbReference type="PROSITE" id="PS00027">
    <property type="entry name" value="HOMEOBOX_1"/>
    <property type="match status" value="1"/>
</dbReference>
<evidence type="ECO:0000256" key="3">
    <source>
        <dbReference type="ARBA" id="ARBA00022737"/>
    </source>
</evidence>
<keyword evidence="3" id="KW-0677">Repeat</keyword>
<dbReference type="InterPro" id="IPR001781">
    <property type="entry name" value="Znf_LIM"/>
</dbReference>
<protein>
    <submittedName>
        <fullName evidence="15">Uncharacterized protein</fullName>
    </submittedName>
</protein>
<dbReference type="Proteomes" id="UP001187531">
    <property type="component" value="Unassembled WGS sequence"/>
</dbReference>
<dbReference type="Gene3D" id="2.10.110.10">
    <property type="entry name" value="Cysteine Rich Protein"/>
    <property type="match status" value="2"/>
</dbReference>
<evidence type="ECO:0000256" key="9">
    <source>
        <dbReference type="PROSITE-ProRule" id="PRU00108"/>
    </source>
</evidence>
<evidence type="ECO:0000256" key="6">
    <source>
        <dbReference type="ARBA" id="ARBA00023125"/>
    </source>
</evidence>
<evidence type="ECO:0000256" key="10">
    <source>
        <dbReference type="PROSITE-ProRule" id="PRU00125"/>
    </source>
</evidence>
<comment type="subcellular location">
    <subcellularLocation>
        <location evidence="1 9 11">Nucleus</location>
    </subcellularLocation>
</comment>
<evidence type="ECO:0000256" key="4">
    <source>
        <dbReference type="ARBA" id="ARBA00022833"/>
    </source>
</evidence>
<dbReference type="SMART" id="SM00389">
    <property type="entry name" value="HOX"/>
    <property type="match status" value="1"/>
</dbReference>
<dbReference type="GO" id="GO:0000977">
    <property type="term" value="F:RNA polymerase II transcription regulatory region sequence-specific DNA binding"/>
    <property type="evidence" value="ECO:0007669"/>
    <property type="project" value="TreeGrafter"/>
</dbReference>
<evidence type="ECO:0000256" key="5">
    <source>
        <dbReference type="ARBA" id="ARBA00023038"/>
    </source>
</evidence>
<evidence type="ECO:0000256" key="12">
    <source>
        <dbReference type="SAM" id="MobiDB-lite"/>
    </source>
</evidence>
<dbReference type="Pfam" id="PF00412">
    <property type="entry name" value="LIM"/>
    <property type="match status" value="2"/>
</dbReference>
<dbReference type="InterPro" id="IPR001356">
    <property type="entry name" value="HD"/>
</dbReference>
<dbReference type="Gene3D" id="1.10.10.60">
    <property type="entry name" value="Homeodomain-like"/>
    <property type="match status" value="1"/>
</dbReference>
<feature type="domain" description="LIM zinc-binding" evidence="13">
    <location>
        <begin position="39"/>
        <end position="97"/>
    </location>
</feature>
<dbReference type="InterPro" id="IPR050453">
    <property type="entry name" value="LIM_Homeobox_TF"/>
</dbReference>
<evidence type="ECO:0000259" key="14">
    <source>
        <dbReference type="PROSITE" id="PS50071"/>
    </source>
</evidence>
<dbReference type="AlphaFoldDB" id="A0AA88HJY9"/>
<feature type="compositionally biased region" description="Low complexity" evidence="12">
    <location>
        <begin position="331"/>
        <end position="344"/>
    </location>
</feature>
<dbReference type="InterPro" id="IPR009057">
    <property type="entry name" value="Homeodomain-like_sf"/>
</dbReference>
<comment type="caution">
    <text evidence="15">The sequence shown here is derived from an EMBL/GenBank/DDBJ whole genome shotgun (WGS) entry which is preliminary data.</text>
</comment>
<dbReference type="SUPFAM" id="SSF57716">
    <property type="entry name" value="Glucocorticoid receptor-like (DNA-binding domain)"/>
    <property type="match status" value="2"/>
</dbReference>
<keyword evidence="16" id="KW-1185">Reference proteome</keyword>
<keyword evidence="8 9" id="KW-0539">Nucleus</keyword>
<dbReference type="Pfam" id="PF00046">
    <property type="entry name" value="Homeodomain"/>
    <property type="match status" value="1"/>
</dbReference>
<evidence type="ECO:0000256" key="11">
    <source>
        <dbReference type="RuleBase" id="RU000682"/>
    </source>
</evidence>
<feature type="compositionally biased region" description="Basic and acidic residues" evidence="12">
    <location>
        <begin position="247"/>
        <end position="268"/>
    </location>
</feature>
<dbReference type="FunFam" id="1.10.10.60:FF:000227">
    <property type="entry name" value="LIM homeobox transcription factor"/>
    <property type="match status" value="1"/>
</dbReference>
<evidence type="ECO:0000256" key="2">
    <source>
        <dbReference type="ARBA" id="ARBA00022723"/>
    </source>
</evidence>
<organism evidence="15 16">
    <name type="scientific">Artemia franciscana</name>
    <name type="common">Brine shrimp</name>
    <name type="synonym">Artemia sanfranciscana</name>
    <dbReference type="NCBI Taxonomy" id="6661"/>
    <lineage>
        <taxon>Eukaryota</taxon>
        <taxon>Metazoa</taxon>
        <taxon>Ecdysozoa</taxon>
        <taxon>Arthropoda</taxon>
        <taxon>Crustacea</taxon>
        <taxon>Branchiopoda</taxon>
        <taxon>Anostraca</taxon>
        <taxon>Artemiidae</taxon>
        <taxon>Artemia</taxon>
    </lineage>
</organism>
<keyword evidence="4 10" id="KW-0862">Zinc</keyword>
<evidence type="ECO:0000256" key="1">
    <source>
        <dbReference type="ARBA" id="ARBA00004123"/>
    </source>
</evidence>
<dbReference type="PROSITE" id="PS00478">
    <property type="entry name" value="LIM_DOMAIN_1"/>
    <property type="match status" value="2"/>
</dbReference>
<dbReference type="GO" id="GO:0030182">
    <property type="term" value="P:neuron differentiation"/>
    <property type="evidence" value="ECO:0007669"/>
    <property type="project" value="TreeGrafter"/>
</dbReference>
<dbReference type="PROSITE" id="PS50071">
    <property type="entry name" value="HOMEOBOX_2"/>
    <property type="match status" value="1"/>
</dbReference>
<feature type="region of interest" description="Disordered" evidence="12">
    <location>
        <begin position="244"/>
        <end position="352"/>
    </location>
</feature>
<evidence type="ECO:0000259" key="13">
    <source>
        <dbReference type="PROSITE" id="PS50023"/>
    </source>
</evidence>
<dbReference type="PROSITE" id="PS50023">
    <property type="entry name" value="LIM_DOMAIN_2"/>
    <property type="match status" value="2"/>
</dbReference>
<accession>A0AA88HJY9</accession>
<feature type="DNA-binding region" description="Homeobox" evidence="9">
    <location>
        <begin position="185"/>
        <end position="244"/>
    </location>
</feature>
<dbReference type="GO" id="GO:0005634">
    <property type="term" value="C:nucleus"/>
    <property type="evidence" value="ECO:0007669"/>
    <property type="project" value="UniProtKB-SubCell"/>
</dbReference>
<dbReference type="GO" id="GO:0000981">
    <property type="term" value="F:DNA-binding transcription factor activity, RNA polymerase II-specific"/>
    <property type="evidence" value="ECO:0007669"/>
    <property type="project" value="InterPro"/>
</dbReference>
<evidence type="ECO:0000256" key="8">
    <source>
        <dbReference type="ARBA" id="ARBA00023242"/>
    </source>
</evidence>
<evidence type="ECO:0000313" key="16">
    <source>
        <dbReference type="Proteomes" id="UP001187531"/>
    </source>
</evidence>
<dbReference type="GO" id="GO:0046872">
    <property type="term" value="F:metal ion binding"/>
    <property type="evidence" value="ECO:0007669"/>
    <property type="project" value="UniProtKB-KW"/>
</dbReference>
<sequence>MIMVREDCRIFTGPGIGVSPPRIMETQTDTETLSEYSFTICQACGRNINDRYIMRIGECSFHEECVVCSVCSNSLSQSCFFKQGRLYCRIDYDRIFSCRCGRCGDQIMPQELVMRAGSLPFHLDCFMCTACGRALRRGDQFVLRGGQLICRADLERELLLLHQASPDGLHDDEDGLRSRDGRRGPKRPRTILTSSQRRQFKASFEISPKPCRKVREALARETGLSVRVVQVWFQNQRAKMKKLQRKAKLEADRNSSKSSDPDSLKSEKSGYVSSGEQTGEGGANGRPFSPRDDDFPSSPVDSFCGSDLSLDESSGFEDYEGPTSGPDQLISSTSPSACAAASQSHPLQSNYQQHLNPIDKLYSMQNSYFRINPM</sequence>
<dbReference type="SMART" id="SM00132">
    <property type="entry name" value="LIM"/>
    <property type="match status" value="2"/>
</dbReference>
<dbReference type="EMBL" id="JAVRJZ010000014">
    <property type="protein sequence ID" value="KAK2713275.1"/>
    <property type="molecule type" value="Genomic_DNA"/>
</dbReference>
<dbReference type="PANTHER" id="PTHR24208:SF166">
    <property type="entry name" value="LIM HOMEOBOX TRANSCRIPTION FACTOR 1 ALPHA, ISOFORM B"/>
    <property type="match status" value="1"/>
</dbReference>